<evidence type="ECO:0000256" key="4">
    <source>
        <dbReference type="ARBA" id="ARBA00022679"/>
    </source>
</evidence>
<feature type="compositionally biased region" description="Low complexity" evidence="7">
    <location>
        <begin position="235"/>
        <end position="255"/>
    </location>
</feature>
<evidence type="ECO:0000256" key="7">
    <source>
        <dbReference type="SAM" id="MobiDB-lite"/>
    </source>
</evidence>
<evidence type="ECO:0000256" key="5">
    <source>
        <dbReference type="ARBA" id="ARBA00022777"/>
    </source>
</evidence>
<dbReference type="Gene3D" id="3.40.50.2300">
    <property type="match status" value="1"/>
</dbReference>
<feature type="compositionally biased region" description="Low complexity" evidence="7">
    <location>
        <begin position="18"/>
        <end position="43"/>
    </location>
</feature>
<evidence type="ECO:0000256" key="2">
    <source>
        <dbReference type="ARBA" id="ARBA00012438"/>
    </source>
</evidence>
<feature type="region of interest" description="Disordered" evidence="7">
    <location>
        <begin position="1123"/>
        <end position="1163"/>
    </location>
</feature>
<feature type="domain" description="Histidine kinase" evidence="8">
    <location>
        <begin position="701"/>
        <end position="961"/>
    </location>
</feature>
<keyword evidence="3 6" id="KW-0597">Phosphoprotein</keyword>
<dbReference type="GO" id="GO:0009927">
    <property type="term" value="F:histidine phosphotransfer kinase activity"/>
    <property type="evidence" value="ECO:0007669"/>
    <property type="project" value="TreeGrafter"/>
</dbReference>
<keyword evidence="11" id="KW-1185">Reference proteome</keyword>
<feature type="compositionally biased region" description="Polar residues" evidence="7">
    <location>
        <begin position="1134"/>
        <end position="1147"/>
    </location>
</feature>
<reference evidence="10 11" key="1">
    <citation type="submission" date="2016-11" db="EMBL/GenBank/DDBJ databases">
        <authorList>
            <person name="Jaros S."/>
            <person name="Januszkiewicz K."/>
            <person name="Wedrychowicz H."/>
        </authorList>
    </citation>
    <scope>NUCLEOTIDE SEQUENCE [LARGE SCALE GENOMIC DNA]</scope>
</reference>
<proteinExistence type="predicted"/>
<dbReference type="Gene3D" id="3.30.565.10">
    <property type="entry name" value="Histidine kinase-like ATPase, C-terminal domain"/>
    <property type="match status" value="1"/>
</dbReference>
<dbReference type="InterPro" id="IPR001789">
    <property type="entry name" value="Sig_transdc_resp-reg_receiver"/>
</dbReference>
<dbReference type="InterPro" id="IPR005467">
    <property type="entry name" value="His_kinase_dom"/>
</dbReference>
<dbReference type="InterPro" id="IPR011006">
    <property type="entry name" value="CheY-like_superfamily"/>
</dbReference>
<dbReference type="CDD" id="cd17546">
    <property type="entry name" value="REC_hyHK_CKI1_RcsC-like"/>
    <property type="match status" value="1"/>
</dbReference>
<evidence type="ECO:0000313" key="10">
    <source>
        <dbReference type="EMBL" id="SGY25574.1"/>
    </source>
</evidence>
<dbReference type="SMART" id="SM00388">
    <property type="entry name" value="HisKA"/>
    <property type="match status" value="1"/>
</dbReference>
<dbReference type="PANTHER" id="PTHR43047">
    <property type="entry name" value="TWO-COMPONENT HISTIDINE PROTEIN KINASE"/>
    <property type="match status" value="1"/>
</dbReference>
<keyword evidence="5" id="KW-0418">Kinase</keyword>
<dbReference type="PROSITE" id="PS50109">
    <property type="entry name" value="HIS_KIN"/>
    <property type="match status" value="1"/>
</dbReference>
<feature type="compositionally biased region" description="Low complexity" evidence="7">
    <location>
        <begin position="1315"/>
        <end position="1329"/>
    </location>
</feature>
<dbReference type="Pfam" id="PF00512">
    <property type="entry name" value="HisKA"/>
    <property type="match status" value="1"/>
</dbReference>
<organism evidence="10 11">
    <name type="scientific">Microbotryum silenes-dioicae</name>
    <dbReference type="NCBI Taxonomy" id="796604"/>
    <lineage>
        <taxon>Eukaryota</taxon>
        <taxon>Fungi</taxon>
        <taxon>Dikarya</taxon>
        <taxon>Basidiomycota</taxon>
        <taxon>Pucciniomycotina</taxon>
        <taxon>Microbotryomycetes</taxon>
        <taxon>Microbotryales</taxon>
        <taxon>Microbotryaceae</taxon>
        <taxon>Microbotryum</taxon>
    </lineage>
</organism>
<dbReference type="InterPro" id="IPR036890">
    <property type="entry name" value="HATPase_C_sf"/>
</dbReference>
<dbReference type="PANTHER" id="PTHR43047:SF72">
    <property type="entry name" value="OSMOSENSING HISTIDINE PROTEIN KINASE SLN1"/>
    <property type="match status" value="1"/>
</dbReference>
<dbReference type="STRING" id="796604.A0A2X0NUG3"/>
<dbReference type="SUPFAM" id="SSF55781">
    <property type="entry name" value="GAF domain-like"/>
    <property type="match status" value="1"/>
</dbReference>
<feature type="region of interest" description="Disordered" evidence="7">
    <location>
        <begin position="61"/>
        <end position="108"/>
    </location>
</feature>
<feature type="modified residue" description="4-aspartylphosphate" evidence="6">
    <location>
        <position position="1230"/>
    </location>
</feature>
<dbReference type="EMBL" id="FQNC01000020">
    <property type="protein sequence ID" value="SGY25574.1"/>
    <property type="molecule type" value="Genomic_DNA"/>
</dbReference>
<dbReference type="InterPro" id="IPR036097">
    <property type="entry name" value="HisK_dim/P_sf"/>
</dbReference>
<dbReference type="InterPro" id="IPR003594">
    <property type="entry name" value="HATPase_dom"/>
</dbReference>
<dbReference type="GO" id="GO:0000155">
    <property type="term" value="F:phosphorelay sensor kinase activity"/>
    <property type="evidence" value="ECO:0007669"/>
    <property type="project" value="InterPro"/>
</dbReference>
<feature type="region of interest" description="Disordered" evidence="7">
    <location>
        <begin position="1"/>
        <end position="47"/>
    </location>
</feature>
<evidence type="ECO:0000259" key="9">
    <source>
        <dbReference type="PROSITE" id="PS50110"/>
    </source>
</evidence>
<gene>
    <name evidence="10" type="primary">BQ5605_C018g08641</name>
    <name evidence="10" type="ORF">BQ5605_C018G08641</name>
</gene>
<dbReference type="SUPFAM" id="SSF47384">
    <property type="entry name" value="Homodimeric domain of signal transducing histidine kinase"/>
    <property type="match status" value="1"/>
</dbReference>
<dbReference type="Proteomes" id="UP000249464">
    <property type="component" value="Unassembled WGS sequence"/>
</dbReference>
<dbReference type="GO" id="GO:0005886">
    <property type="term" value="C:plasma membrane"/>
    <property type="evidence" value="ECO:0007669"/>
    <property type="project" value="TreeGrafter"/>
</dbReference>
<dbReference type="SUPFAM" id="SSF55874">
    <property type="entry name" value="ATPase domain of HSP90 chaperone/DNA topoisomerase II/histidine kinase"/>
    <property type="match status" value="1"/>
</dbReference>
<keyword evidence="4" id="KW-0808">Transferase</keyword>
<dbReference type="SUPFAM" id="SSF52172">
    <property type="entry name" value="CheY-like"/>
    <property type="match status" value="1"/>
</dbReference>
<evidence type="ECO:0000313" key="11">
    <source>
        <dbReference type="Proteomes" id="UP000249464"/>
    </source>
</evidence>
<accession>A0A2X0NUG3</accession>
<evidence type="ECO:0000256" key="6">
    <source>
        <dbReference type="PROSITE-ProRule" id="PRU00169"/>
    </source>
</evidence>
<dbReference type="PROSITE" id="PS50110">
    <property type="entry name" value="RESPONSE_REGULATORY"/>
    <property type="match status" value="1"/>
</dbReference>
<dbReference type="PRINTS" id="PR00344">
    <property type="entry name" value="BCTRLSENSOR"/>
</dbReference>
<name>A0A2X0NUG3_9BASI</name>
<dbReference type="InterPro" id="IPR029016">
    <property type="entry name" value="GAF-like_dom_sf"/>
</dbReference>
<dbReference type="Pfam" id="PF02518">
    <property type="entry name" value="HATPase_c"/>
    <property type="match status" value="1"/>
</dbReference>
<dbReference type="Pfam" id="PF00072">
    <property type="entry name" value="Response_reg"/>
    <property type="match status" value="1"/>
</dbReference>
<sequence>MNPRASTARGDDSRTRLSTISTPVPAAAAPTAAAAAAATAPSSMSSYDSPAVMHIVSHTHTPSLASDSRRGSSSGAASGSEDSYTMPASVPIADSSSMTIPSSPPLADSQAWSDWYGEGNWHPSIAPPIPASLHDLIHNPDTFPTTPQLDFDDVLGPEVDPAAAVSTGSHAREQVSPAGTAPRSRHHDGGGGGGEVDVNPDIQEGKDVLVGPNASIGAGMARTGSYNDDDPHPGSSLSIVASSPSLSTDDSRSSLSSFGVNSIASGDVADIIKQFRTRGYLPGPKSRHEEERMRIVQRYDLESPKRRAAVDRICRIAKAYFNTHTIVITLVFEGHTVFAAEAGFDPDGDPSLETPVRKMPIDTSLCTHNLARIKDREVMIVPDLSKDWRFRNNPQSIASGGRLAFYAGAAIHLPTTSDSPDAPRTIPVGSICVLSDKPRAANDFSEDDQQVLKDLSSLVAEQFTLGYEQLRRDRERQQTEFLGTFLETTLVQPLNSSERLRAADASSSAPVTVASLPSAAAQTLGRSFQMAAHEMRGLTGATCTAIVDLRTFRLPHPQQMVDVSDLDDDAVDALGSICMFASDGDVDWDELVANQHLEVARAAIKTVRVWRQDGPTNFIGAEQSPFAPLLPKNVTATTIVPVAELDGIVAFMLIFTSSSPHFVFEKADRKFACNVGSVLASALLRERALLADRAKLAFVSQVSHELRTPLFAVASQLELLREFSTPQELKKISPMLDVADVCLESLRDVLDDTLDVAKFSNSTSEMTAHQRSALARTDLARLAAEVSQACFIRKRRSDYVTKDQILVQNDPTQRRPDIASTTVELILEVEEREAGWEAMIDVGGLKRVLLNLLGNSLKFTEEGYVKISLREVSSPPVRANDDDSKSVVVIKVEDTGCGMSEEFVRSGSIFTPFVQENPFRSGAGLGMSICETIIKRMGGKIDVVSALGQGTSIRITLPVDFASTTTNPGSSTTPRSKLNFAETPLASRFITNPFAPRSRPASSRTSPTITSGSARFDVEPLTLHSDATSGHDSDSTKPMRRRVISEELLALFNPGSQLAATPFEERPEYDFSAAVSAAQQALSQTALKRIPSMKRKTMTSSVTADKSTSIDLVDEVAKLSIAAQTPPPKEESKSSLFFNDTRLNAPSVTDDDGQRRRTESAAATTSLDQTVPAMQGPKLKVLYADDNVITRNILSKLLSGKGVAHAAAVDGLDAVQKFETEGPFHLVLLDVQMPNKDGIEAAFDIRRIEKEQALAPSRIIALSGLSNEADMRKAGCLDNVAGPVDHWIVKGNRSLRQVMTEVMAQKEVIEEGAVPSPTISDPSSSRSPS</sequence>
<dbReference type="InterPro" id="IPR003661">
    <property type="entry name" value="HisK_dim/P_dom"/>
</dbReference>
<evidence type="ECO:0000256" key="1">
    <source>
        <dbReference type="ARBA" id="ARBA00000085"/>
    </source>
</evidence>
<dbReference type="SMART" id="SM00448">
    <property type="entry name" value="REC"/>
    <property type="match status" value="1"/>
</dbReference>
<feature type="domain" description="Response regulatory" evidence="9">
    <location>
        <begin position="1180"/>
        <end position="1305"/>
    </location>
</feature>
<feature type="compositionally biased region" description="Low complexity" evidence="7">
    <location>
        <begin position="995"/>
        <end position="1011"/>
    </location>
</feature>
<dbReference type="InterPro" id="IPR004358">
    <property type="entry name" value="Sig_transdc_His_kin-like_C"/>
</dbReference>
<evidence type="ECO:0000259" key="8">
    <source>
        <dbReference type="PROSITE" id="PS50109"/>
    </source>
</evidence>
<feature type="region of interest" description="Disordered" evidence="7">
    <location>
        <begin position="991"/>
        <end position="1017"/>
    </location>
</feature>
<dbReference type="EC" id="2.7.13.3" evidence="2"/>
<dbReference type="Gene3D" id="1.10.287.130">
    <property type="match status" value="1"/>
</dbReference>
<dbReference type="Gene3D" id="3.30.450.40">
    <property type="match status" value="1"/>
</dbReference>
<evidence type="ECO:0000256" key="3">
    <source>
        <dbReference type="ARBA" id="ARBA00022553"/>
    </source>
</evidence>
<feature type="compositionally biased region" description="Low complexity" evidence="7">
    <location>
        <begin position="63"/>
        <end position="83"/>
    </location>
</feature>
<feature type="region of interest" description="Disordered" evidence="7">
    <location>
        <begin position="137"/>
        <end position="255"/>
    </location>
</feature>
<dbReference type="CDD" id="cd00082">
    <property type="entry name" value="HisKA"/>
    <property type="match status" value="1"/>
</dbReference>
<dbReference type="SMART" id="SM00387">
    <property type="entry name" value="HATPase_c"/>
    <property type="match status" value="1"/>
</dbReference>
<comment type="catalytic activity">
    <reaction evidence="1">
        <text>ATP + protein L-histidine = ADP + protein N-phospho-L-histidine.</text>
        <dbReference type="EC" id="2.7.13.3"/>
    </reaction>
</comment>
<feature type="region of interest" description="Disordered" evidence="7">
    <location>
        <begin position="1309"/>
        <end position="1329"/>
    </location>
</feature>
<protein>
    <recommendedName>
        <fullName evidence="2">histidine kinase</fullName>
        <ecNumber evidence="2">2.7.13.3</ecNumber>
    </recommendedName>
</protein>